<comment type="caution">
    <text evidence="1">The sequence shown here is derived from an EMBL/GenBank/DDBJ whole genome shotgun (WGS) entry which is preliminary data.</text>
</comment>
<dbReference type="Proteomes" id="UP000266272">
    <property type="component" value="Unassembled WGS sequence"/>
</dbReference>
<dbReference type="AlphaFoldDB" id="A0A395NYQ3"/>
<evidence type="ECO:0000313" key="1">
    <source>
        <dbReference type="EMBL" id="RFU81153.1"/>
    </source>
</evidence>
<proteinExistence type="predicted"/>
<organism evidence="1 2">
    <name type="scientific">Trichoderma arundinaceum</name>
    <dbReference type="NCBI Taxonomy" id="490622"/>
    <lineage>
        <taxon>Eukaryota</taxon>
        <taxon>Fungi</taxon>
        <taxon>Dikarya</taxon>
        <taxon>Ascomycota</taxon>
        <taxon>Pezizomycotina</taxon>
        <taxon>Sordariomycetes</taxon>
        <taxon>Hypocreomycetidae</taxon>
        <taxon>Hypocreales</taxon>
        <taxon>Hypocreaceae</taxon>
        <taxon>Trichoderma</taxon>
    </lineage>
</organism>
<dbReference type="OrthoDB" id="3502114at2759"/>
<accession>A0A395NYQ3</accession>
<dbReference type="EMBL" id="PXOA01000064">
    <property type="protein sequence ID" value="RFU81153.1"/>
    <property type="molecule type" value="Genomic_DNA"/>
</dbReference>
<gene>
    <name evidence="1" type="ORF">TARUN_1062</name>
</gene>
<protein>
    <submittedName>
        <fullName evidence="1">Uncharacterized protein</fullName>
    </submittedName>
</protein>
<reference evidence="1 2" key="1">
    <citation type="journal article" date="2018" name="PLoS Pathog.">
        <title>Evolution of structural diversity of trichothecenes, a family of toxins produced by plant pathogenic and entomopathogenic fungi.</title>
        <authorList>
            <person name="Proctor R.H."/>
            <person name="McCormick S.P."/>
            <person name="Kim H.S."/>
            <person name="Cardoza R.E."/>
            <person name="Stanley A.M."/>
            <person name="Lindo L."/>
            <person name="Kelly A."/>
            <person name="Brown D.W."/>
            <person name="Lee T."/>
            <person name="Vaughan M.M."/>
            <person name="Alexander N.J."/>
            <person name="Busman M."/>
            <person name="Gutierrez S."/>
        </authorList>
    </citation>
    <scope>NUCLEOTIDE SEQUENCE [LARGE SCALE GENOMIC DNA]</scope>
    <source>
        <strain evidence="1 2">IBT 40837</strain>
    </source>
</reference>
<evidence type="ECO:0000313" key="2">
    <source>
        <dbReference type="Proteomes" id="UP000266272"/>
    </source>
</evidence>
<sequence>MSDNEILAQFPEGDRLSGLMSLCPRYIVVSPNPPDGISFAMTGQSQDWDQLTYWHSGIQNCKPGIWKAEMKVIPGAEVGNANQEACLRWVEDLNDGNKLDFGISLDEWQAWEQGFKDRFDESVKWDEGVAWKHAGTYYDDGGIFAVLSTAYLTREAAHLIEQGSDPEEEEIDDDEYAGYLETITLNDNPISQADMIRNEGFTLGGLHFGQDAIGGPPAIAVAEKDGQVVGIKLFSDEEELEEGTPFDTQPGRLVF</sequence>
<keyword evidence="2" id="KW-1185">Reference proteome</keyword>
<name>A0A395NYQ3_TRIAR</name>